<evidence type="ECO:0000256" key="2">
    <source>
        <dbReference type="ARBA" id="ARBA00022629"/>
    </source>
</evidence>
<evidence type="ECO:0000256" key="5">
    <source>
        <dbReference type="RuleBase" id="RU003733"/>
    </source>
</evidence>
<organism evidence="8 9">
    <name type="scientific">Nocardioides mangrovicus</name>
    <dbReference type="NCBI Taxonomy" id="2478913"/>
    <lineage>
        <taxon>Bacteria</taxon>
        <taxon>Bacillati</taxon>
        <taxon>Actinomycetota</taxon>
        <taxon>Actinomycetes</taxon>
        <taxon>Propionibacteriales</taxon>
        <taxon>Nocardioidaceae</taxon>
        <taxon>Nocardioides</taxon>
    </lineage>
</organism>
<dbReference type="InterPro" id="IPR000577">
    <property type="entry name" value="Carb_kinase_FGGY"/>
</dbReference>
<keyword evidence="4 5" id="KW-0418">Kinase</keyword>
<dbReference type="OrthoDB" id="9805576at2"/>
<dbReference type="GO" id="GO:0042732">
    <property type="term" value="P:D-xylose metabolic process"/>
    <property type="evidence" value="ECO:0007669"/>
    <property type="project" value="UniProtKB-KW"/>
</dbReference>
<evidence type="ECO:0000313" key="9">
    <source>
        <dbReference type="Proteomes" id="UP000281708"/>
    </source>
</evidence>
<feature type="domain" description="Carbohydrate kinase FGGY N-terminal" evidence="6">
    <location>
        <begin position="4"/>
        <end position="249"/>
    </location>
</feature>
<dbReference type="InterPro" id="IPR050406">
    <property type="entry name" value="FGGY_Carb_Kinase"/>
</dbReference>
<dbReference type="PANTHER" id="PTHR43095">
    <property type="entry name" value="SUGAR KINASE"/>
    <property type="match status" value="1"/>
</dbReference>
<dbReference type="AlphaFoldDB" id="A0A3L8P3P4"/>
<evidence type="ECO:0000256" key="3">
    <source>
        <dbReference type="ARBA" id="ARBA00022679"/>
    </source>
</evidence>
<dbReference type="SUPFAM" id="SSF53067">
    <property type="entry name" value="Actin-like ATPase domain"/>
    <property type="match status" value="2"/>
</dbReference>
<evidence type="ECO:0008006" key="10">
    <source>
        <dbReference type="Google" id="ProtNLM"/>
    </source>
</evidence>
<name>A0A3L8P3P4_9ACTN</name>
<dbReference type="PIRSF" id="PIRSF000538">
    <property type="entry name" value="GlpK"/>
    <property type="match status" value="1"/>
</dbReference>
<dbReference type="InterPro" id="IPR018483">
    <property type="entry name" value="Carb_kinase_FGGY_CS"/>
</dbReference>
<dbReference type="Gene3D" id="3.30.420.40">
    <property type="match status" value="2"/>
</dbReference>
<comment type="similarity">
    <text evidence="1 5">Belongs to the FGGY kinase family.</text>
</comment>
<dbReference type="InterPro" id="IPR018485">
    <property type="entry name" value="FGGY_C"/>
</dbReference>
<evidence type="ECO:0000256" key="4">
    <source>
        <dbReference type="ARBA" id="ARBA00022777"/>
    </source>
</evidence>
<reference evidence="8 9" key="1">
    <citation type="submission" date="2018-10" db="EMBL/GenBank/DDBJ databases">
        <title>Marmoricola sp. 4Q3S-7 whole genome shotgun sequence.</title>
        <authorList>
            <person name="Li F."/>
        </authorList>
    </citation>
    <scope>NUCLEOTIDE SEQUENCE [LARGE SCALE GENOMIC DNA]</scope>
    <source>
        <strain evidence="8 9">4Q3S-7</strain>
    </source>
</reference>
<dbReference type="InterPro" id="IPR018484">
    <property type="entry name" value="FGGY_N"/>
</dbReference>
<dbReference type="Pfam" id="PF02782">
    <property type="entry name" value="FGGY_C"/>
    <property type="match status" value="1"/>
</dbReference>
<gene>
    <name evidence="8" type="ORF">D9V37_07425</name>
</gene>
<evidence type="ECO:0000259" key="7">
    <source>
        <dbReference type="Pfam" id="PF02782"/>
    </source>
</evidence>
<accession>A0A3L8P3P4</accession>
<keyword evidence="2" id="KW-0119">Carbohydrate metabolism</keyword>
<dbReference type="PANTHER" id="PTHR43095:SF5">
    <property type="entry name" value="XYLULOSE KINASE"/>
    <property type="match status" value="1"/>
</dbReference>
<evidence type="ECO:0000259" key="6">
    <source>
        <dbReference type="Pfam" id="PF00370"/>
    </source>
</evidence>
<proteinExistence type="inferred from homology"/>
<keyword evidence="3 5" id="KW-0808">Transferase</keyword>
<dbReference type="EMBL" id="RDBE01000006">
    <property type="protein sequence ID" value="RLV49734.1"/>
    <property type="molecule type" value="Genomic_DNA"/>
</dbReference>
<dbReference type="GO" id="GO:0016773">
    <property type="term" value="F:phosphotransferase activity, alcohol group as acceptor"/>
    <property type="evidence" value="ECO:0007669"/>
    <property type="project" value="InterPro"/>
</dbReference>
<keyword evidence="9" id="KW-1185">Reference proteome</keyword>
<protein>
    <recommendedName>
        <fullName evidence="10">Xylulokinase</fullName>
    </recommendedName>
</protein>
<dbReference type="GO" id="GO:0016301">
    <property type="term" value="F:kinase activity"/>
    <property type="evidence" value="ECO:0007669"/>
    <property type="project" value="UniProtKB-KW"/>
</dbReference>
<dbReference type="CDD" id="cd07808">
    <property type="entry name" value="ASKHA_NBD_FGGY_EcXK-like"/>
    <property type="match status" value="1"/>
</dbReference>
<dbReference type="Proteomes" id="UP000281708">
    <property type="component" value="Unassembled WGS sequence"/>
</dbReference>
<dbReference type="RefSeq" id="WP_121805499.1">
    <property type="nucleotide sequence ID" value="NZ_RDBE01000006.1"/>
</dbReference>
<dbReference type="PROSITE" id="PS00445">
    <property type="entry name" value="FGGY_KINASES_2"/>
    <property type="match status" value="1"/>
</dbReference>
<feature type="domain" description="Carbohydrate kinase FGGY C-terminal" evidence="7">
    <location>
        <begin position="258"/>
        <end position="443"/>
    </location>
</feature>
<evidence type="ECO:0000313" key="8">
    <source>
        <dbReference type="EMBL" id="RLV49734.1"/>
    </source>
</evidence>
<evidence type="ECO:0000256" key="1">
    <source>
        <dbReference type="ARBA" id="ARBA00009156"/>
    </source>
</evidence>
<dbReference type="InterPro" id="IPR043129">
    <property type="entry name" value="ATPase_NBD"/>
</dbReference>
<sequence>MSGYVVGADVGSSALKASLVHSDRGVVAVAERNYPMHRPHRGWAENSPHDWYDALASAVAEVLTTGNVPAKDITALCLVGQRDIAVLLDEHGEVLTRCIHWTDRRDPSETRDLYDSLGRDVLIRRSGTLPIPGLVLPNLMWTKRHLPEVWAETRHALQPKDYLAYRLTGDVGTDPTGPTRSCMNDWRTEGWSEQTCDEAGIPREILPDVKYKPWEPRGELSAQAAVDLGLLPGTVLVAGGGDDPAAALGSGVVSPGDVSLGTGSSMSWRIVEDNPMFDPTGVIGLMPHLIPDRYLHEMVATGTGTTLRWFRSVFGEGRTYEQLIAEGADVPPGSDGLLCFPYVEGASIPVQDDMARASYYGIAGHHARAHFTRATLEGIAYQYPALRDVVTSRGHKVTGFTISDGEARSRLWNQIKADVMGETITPSLRVEAPSIGAAMLAGMGTGLFANVEAALAVVLELAPTVTPRAEAFAQYAELRTEWESTLAQIYPALAPATTGQQN</sequence>
<keyword evidence="2" id="KW-0859">Xylose metabolism</keyword>
<dbReference type="Pfam" id="PF00370">
    <property type="entry name" value="FGGY_N"/>
    <property type="match status" value="1"/>
</dbReference>
<comment type="caution">
    <text evidence="8">The sequence shown here is derived from an EMBL/GenBank/DDBJ whole genome shotgun (WGS) entry which is preliminary data.</text>
</comment>